<keyword evidence="2" id="KW-0067">ATP-binding</keyword>
<protein>
    <submittedName>
        <fullName evidence="4">ABC-type multidrug transport system ATPase subunit</fullName>
    </submittedName>
</protein>
<dbReference type="Pfam" id="PF00005">
    <property type="entry name" value="ABC_tran"/>
    <property type="match status" value="1"/>
</dbReference>
<dbReference type="Gene3D" id="3.40.50.300">
    <property type="entry name" value="P-loop containing nucleotide triphosphate hydrolases"/>
    <property type="match status" value="1"/>
</dbReference>
<dbReference type="SMART" id="SM00382">
    <property type="entry name" value="AAA"/>
    <property type="match status" value="1"/>
</dbReference>
<keyword evidence="1" id="KW-0547">Nucleotide-binding</keyword>
<accession>A0A7W7CHI2</accession>
<dbReference type="InterPro" id="IPR027417">
    <property type="entry name" value="P-loop_NTPase"/>
</dbReference>
<dbReference type="EMBL" id="JACHMH010000001">
    <property type="protein sequence ID" value="MBB4681225.1"/>
    <property type="molecule type" value="Genomic_DNA"/>
</dbReference>
<evidence type="ECO:0000256" key="2">
    <source>
        <dbReference type="ARBA" id="ARBA00022840"/>
    </source>
</evidence>
<organism evidence="4 5">
    <name type="scientific">Crossiella cryophila</name>
    <dbReference type="NCBI Taxonomy" id="43355"/>
    <lineage>
        <taxon>Bacteria</taxon>
        <taxon>Bacillati</taxon>
        <taxon>Actinomycetota</taxon>
        <taxon>Actinomycetes</taxon>
        <taxon>Pseudonocardiales</taxon>
        <taxon>Pseudonocardiaceae</taxon>
        <taxon>Crossiella</taxon>
    </lineage>
</organism>
<evidence type="ECO:0000313" key="5">
    <source>
        <dbReference type="Proteomes" id="UP000533598"/>
    </source>
</evidence>
<dbReference type="InterPro" id="IPR003439">
    <property type="entry name" value="ABC_transporter-like_ATP-bd"/>
</dbReference>
<dbReference type="InterPro" id="IPR003593">
    <property type="entry name" value="AAA+_ATPase"/>
</dbReference>
<keyword evidence="5" id="KW-1185">Reference proteome</keyword>
<evidence type="ECO:0000313" key="4">
    <source>
        <dbReference type="EMBL" id="MBB4681225.1"/>
    </source>
</evidence>
<dbReference type="GO" id="GO:0005524">
    <property type="term" value="F:ATP binding"/>
    <property type="evidence" value="ECO:0007669"/>
    <property type="project" value="UniProtKB-KW"/>
</dbReference>
<name>A0A7W7CHI2_9PSEU</name>
<dbReference type="CDD" id="cd00267">
    <property type="entry name" value="ABC_ATPase"/>
    <property type="match status" value="1"/>
</dbReference>
<comment type="caution">
    <text evidence="4">The sequence shown here is derived from an EMBL/GenBank/DDBJ whole genome shotgun (WGS) entry which is preliminary data.</text>
</comment>
<dbReference type="SUPFAM" id="SSF52540">
    <property type="entry name" value="P-loop containing nucleoside triphosphate hydrolases"/>
    <property type="match status" value="1"/>
</dbReference>
<dbReference type="RefSeq" id="WP_185007644.1">
    <property type="nucleotide sequence ID" value="NZ_BAAAUI010000051.1"/>
</dbReference>
<dbReference type="GO" id="GO:0016887">
    <property type="term" value="F:ATP hydrolysis activity"/>
    <property type="evidence" value="ECO:0007669"/>
    <property type="project" value="InterPro"/>
</dbReference>
<gene>
    <name evidence="4" type="ORF">HNR67_007343</name>
</gene>
<reference evidence="4 5" key="1">
    <citation type="submission" date="2020-08" db="EMBL/GenBank/DDBJ databases">
        <title>Sequencing the genomes of 1000 actinobacteria strains.</title>
        <authorList>
            <person name="Klenk H.-P."/>
        </authorList>
    </citation>
    <scope>NUCLEOTIDE SEQUENCE [LARGE SCALE GENOMIC DNA]</scope>
    <source>
        <strain evidence="4 5">DSM 44230</strain>
    </source>
</reference>
<proteinExistence type="predicted"/>
<evidence type="ECO:0000259" key="3">
    <source>
        <dbReference type="SMART" id="SM00382"/>
    </source>
</evidence>
<evidence type="ECO:0000256" key="1">
    <source>
        <dbReference type="ARBA" id="ARBA00022741"/>
    </source>
</evidence>
<dbReference type="Proteomes" id="UP000533598">
    <property type="component" value="Unassembled WGS sequence"/>
</dbReference>
<dbReference type="AlphaFoldDB" id="A0A7W7CHI2"/>
<feature type="domain" description="AAA+ ATPase" evidence="3">
    <location>
        <begin position="27"/>
        <end position="211"/>
    </location>
</feature>
<sequence length="220" mass="23819">MEILAREVGVNGAHGPLLRPTTLRVRAGQVALVAGEPGTGHTPLALMLAGRMTPSAGEVTVNGQADPSALRKLVAMVDAPGVTEPEDALPLKTVVGEELSFAGKPAGRAAVRDWLTRHDAEQHAATRFDRIPPTVRTRLLTELAAERPDVRLLVLDCPDRHCDDPHTWWTVARQHATRDRAVVVLCTETSARLLDLPAARLGRQIQPPPFTVSNTEDETR</sequence>